<keyword evidence="3" id="KW-1185">Reference proteome</keyword>
<reference evidence="3" key="1">
    <citation type="journal article" date="2019" name="Int. J. Syst. Evol. Microbiol.">
        <title>The Global Catalogue of Microorganisms (GCM) 10K type strain sequencing project: providing services to taxonomists for standard genome sequencing and annotation.</title>
        <authorList>
            <consortium name="The Broad Institute Genomics Platform"/>
            <consortium name="The Broad Institute Genome Sequencing Center for Infectious Disease"/>
            <person name="Wu L."/>
            <person name="Ma J."/>
        </authorList>
    </citation>
    <scope>NUCLEOTIDE SEQUENCE [LARGE SCALE GENOMIC DNA]</scope>
    <source>
        <strain evidence="3">JCM 4733</strain>
    </source>
</reference>
<comment type="caution">
    <text evidence="2">The sequence shown here is derived from an EMBL/GenBank/DDBJ whole genome shotgun (WGS) entry which is preliminary data.</text>
</comment>
<dbReference type="Proteomes" id="UP000653644">
    <property type="component" value="Unassembled WGS sequence"/>
</dbReference>
<evidence type="ECO:0000256" key="1">
    <source>
        <dbReference type="SAM" id="MobiDB-lite"/>
    </source>
</evidence>
<protein>
    <submittedName>
        <fullName evidence="2">Uncharacterized protein</fullName>
    </submittedName>
</protein>
<gene>
    <name evidence="2" type="ORF">GCM10010345_58340</name>
</gene>
<feature type="region of interest" description="Disordered" evidence="1">
    <location>
        <begin position="1"/>
        <end position="24"/>
    </location>
</feature>
<organism evidence="2 3">
    <name type="scientific">Streptomyces canarius</name>
    <dbReference type="NCBI Taxonomy" id="285453"/>
    <lineage>
        <taxon>Bacteria</taxon>
        <taxon>Bacillati</taxon>
        <taxon>Actinomycetota</taxon>
        <taxon>Actinomycetes</taxon>
        <taxon>Kitasatosporales</taxon>
        <taxon>Streptomycetaceae</taxon>
        <taxon>Streptomyces</taxon>
    </lineage>
</organism>
<evidence type="ECO:0000313" key="2">
    <source>
        <dbReference type="EMBL" id="GHA46166.1"/>
    </source>
</evidence>
<dbReference type="EMBL" id="BMVN01000024">
    <property type="protein sequence ID" value="GHA46166.1"/>
    <property type="molecule type" value="Genomic_DNA"/>
</dbReference>
<evidence type="ECO:0000313" key="3">
    <source>
        <dbReference type="Proteomes" id="UP000653644"/>
    </source>
</evidence>
<sequence length="89" mass="9712">MATSLLTDQGIDAPATADPDVEVNVPQHSKDGQYVVGRHHPRRLALIIRTGELIPWRAGGRFRFLASMADVFDPSATGRSDSCGRRDIP</sequence>
<name>A0ABQ3CVS4_9ACTN</name>
<proteinExistence type="predicted"/>
<accession>A0ABQ3CVS4</accession>